<dbReference type="Proteomes" id="UP000070134">
    <property type="component" value="Chromosome"/>
</dbReference>
<feature type="domain" description="ABC transmembrane type-1" evidence="9">
    <location>
        <begin position="95"/>
        <end position="286"/>
    </location>
</feature>
<evidence type="ECO:0000313" key="11">
    <source>
        <dbReference type="Proteomes" id="UP000070134"/>
    </source>
</evidence>
<comment type="subcellular location">
    <subcellularLocation>
        <location evidence="1 7">Cell membrane</location>
        <topology evidence="1 7">Multi-pass membrane protein</topology>
    </subcellularLocation>
</comment>
<keyword evidence="4 7" id="KW-0812">Transmembrane</keyword>
<name>A0A126ZVP8_9MICC</name>
<evidence type="ECO:0000256" key="2">
    <source>
        <dbReference type="ARBA" id="ARBA00022448"/>
    </source>
</evidence>
<evidence type="ECO:0000256" key="5">
    <source>
        <dbReference type="ARBA" id="ARBA00022989"/>
    </source>
</evidence>
<evidence type="ECO:0000256" key="6">
    <source>
        <dbReference type="ARBA" id="ARBA00023136"/>
    </source>
</evidence>
<proteinExistence type="inferred from homology"/>
<accession>A0A126ZVP8</accession>
<evidence type="ECO:0000313" key="10">
    <source>
        <dbReference type="EMBL" id="AMM31230.1"/>
    </source>
</evidence>
<feature type="transmembrane region" description="Helical" evidence="7">
    <location>
        <begin position="99"/>
        <end position="121"/>
    </location>
</feature>
<dbReference type="InterPro" id="IPR000515">
    <property type="entry name" value="MetI-like"/>
</dbReference>
<dbReference type="InterPro" id="IPR050901">
    <property type="entry name" value="BP-dep_ABC_trans_perm"/>
</dbReference>
<feature type="transmembrane region" description="Helical" evidence="7">
    <location>
        <begin position="219"/>
        <end position="242"/>
    </location>
</feature>
<dbReference type="RefSeq" id="WP_066494972.1">
    <property type="nucleotide sequence ID" value="NZ_BJMO01000070.1"/>
</dbReference>
<keyword evidence="5 7" id="KW-1133">Transmembrane helix</keyword>
<dbReference type="Gene3D" id="1.10.3720.10">
    <property type="entry name" value="MetI-like"/>
    <property type="match status" value="1"/>
</dbReference>
<keyword evidence="2 7" id="KW-0813">Transport</keyword>
<evidence type="ECO:0000256" key="7">
    <source>
        <dbReference type="RuleBase" id="RU363032"/>
    </source>
</evidence>
<feature type="region of interest" description="Disordered" evidence="8">
    <location>
        <begin position="1"/>
        <end position="29"/>
    </location>
</feature>
<organism evidence="10 11">
    <name type="scientific">Sinomonas atrocyanea</name>
    <dbReference type="NCBI Taxonomy" id="37927"/>
    <lineage>
        <taxon>Bacteria</taxon>
        <taxon>Bacillati</taxon>
        <taxon>Actinomycetota</taxon>
        <taxon>Actinomycetes</taxon>
        <taxon>Micrococcales</taxon>
        <taxon>Micrococcaceae</taxon>
        <taxon>Sinomonas</taxon>
    </lineage>
</organism>
<feature type="transmembrane region" description="Helical" evidence="7">
    <location>
        <begin position="265"/>
        <end position="286"/>
    </location>
</feature>
<evidence type="ECO:0000256" key="1">
    <source>
        <dbReference type="ARBA" id="ARBA00004651"/>
    </source>
</evidence>
<feature type="transmembrane region" description="Helical" evidence="7">
    <location>
        <begin position="133"/>
        <end position="157"/>
    </location>
</feature>
<evidence type="ECO:0000256" key="8">
    <source>
        <dbReference type="SAM" id="MobiDB-lite"/>
    </source>
</evidence>
<dbReference type="EMBL" id="CP014518">
    <property type="protein sequence ID" value="AMM31230.1"/>
    <property type="molecule type" value="Genomic_DNA"/>
</dbReference>
<dbReference type="GO" id="GO:0055085">
    <property type="term" value="P:transmembrane transport"/>
    <property type="evidence" value="ECO:0007669"/>
    <property type="project" value="InterPro"/>
</dbReference>
<keyword evidence="11" id="KW-1185">Reference proteome</keyword>
<feature type="transmembrane region" description="Helical" evidence="7">
    <location>
        <begin position="44"/>
        <end position="66"/>
    </location>
</feature>
<feature type="transmembrane region" description="Helical" evidence="7">
    <location>
        <begin position="163"/>
        <end position="186"/>
    </location>
</feature>
<dbReference type="PANTHER" id="PTHR32243">
    <property type="entry name" value="MALTOSE TRANSPORT SYSTEM PERMEASE-RELATED"/>
    <property type="match status" value="1"/>
</dbReference>
<comment type="similarity">
    <text evidence="7">Belongs to the binding-protein-dependent transport system permease family.</text>
</comment>
<evidence type="ECO:0000256" key="4">
    <source>
        <dbReference type="ARBA" id="ARBA00022692"/>
    </source>
</evidence>
<dbReference type="PATRIC" id="fig|37927.3.peg.553"/>
<dbReference type="KEGG" id="satk:SA2016_0536"/>
<protein>
    <submittedName>
        <fullName evidence="10">ABC transporter permease</fullName>
    </submittedName>
</protein>
<evidence type="ECO:0000259" key="9">
    <source>
        <dbReference type="PROSITE" id="PS50928"/>
    </source>
</evidence>
<dbReference type="GO" id="GO:0005886">
    <property type="term" value="C:plasma membrane"/>
    <property type="evidence" value="ECO:0007669"/>
    <property type="project" value="UniProtKB-SubCell"/>
</dbReference>
<dbReference type="STRING" id="37927.SA2016_0536"/>
<dbReference type="PANTHER" id="PTHR32243:SF18">
    <property type="entry name" value="INNER MEMBRANE ABC TRANSPORTER PERMEASE PROTEIN YCJP"/>
    <property type="match status" value="1"/>
</dbReference>
<sequence length="302" mass="32361">MSTVLHTHTGPAAGGVDSDGTGARPARKRRTVSEADLRGRWWRFALILAITAVVLIPILVVLVLAFSPSSTSSSTGITFENFTNVFEETLASTWLKNSLVVTLSTVLVSVAVAAPAGYVLSRGRSRAVAGYSLLLFVMQSLPIITSVVPLFILFATMGLVDNLLGLTIVYVASTMTVATWMMAAYFDSIPASLEEASWIDGCSVFGSFRKIVLRNSLPGVLSTAIFAFLLAWNDYLVAIVFLRSNEIFTLPMGVQSFFQQNQTDWGGVMALAVVMMLPPIIVFAALNKYFSVGGIGGSLAGR</sequence>
<dbReference type="SUPFAM" id="SSF161098">
    <property type="entry name" value="MetI-like"/>
    <property type="match status" value="1"/>
</dbReference>
<evidence type="ECO:0000256" key="3">
    <source>
        <dbReference type="ARBA" id="ARBA00022475"/>
    </source>
</evidence>
<dbReference type="CDD" id="cd06261">
    <property type="entry name" value="TM_PBP2"/>
    <property type="match status" value="1"/>
</dbReference>
<reference evidence="10 11" key="1">
    <citation type="submission" date="2016-02" db="EMBL/GenBank/DDBJ databases">
        <title>Complete genome of Sinomonas atrocyanea KCTC 3377.</title>
        <authorList>
            <person name="Kim K.M."/>
        </authorList>
    </citation>
    <scope>NUCLEOTIDE SEQUENCE [LARGE SCALE GENOMIC DNA]</scope>
    <source>
        <strain evidence="10 11">KCTC 3377</strain>
    </source>
</reference>
<dbReference type="InterPro" id="IPR035906">
    <property type="entry name" value="MetI-like_sf"/>
</dbReference>
<dbReference type="Pfam" id="PF00528">
    <property type="entry name" value="BPD_transp_1"/>
    <property type="match status" value="1"/>
</dbReference>
<dbReference type="OrthoDB" id="9794684at2"/>
<dbReference type="PROSITE" id="PS50928">
    <property type="entry name" value="ABC_TM1"/>
    <property type="match status" value="1"/>
</dbReference>
<dbReference type="AlphaFoldDB" id="A0A126ZVP8"/>
<keyword evidence="6 7" id="KW-0472">Membrane</keyword>
<keyword evidence="3" id="KW-1003">Cell membrane</keyword>
<gene>
    <name evidence="10" type="ORF">SA2016_0536</name>
</gene>